<evidence type="ECO:0000313" key="4">
    <source>
        <dbReference type="EMBL" id="PWI66754.1"/>
    </source>
</evidence>
<feature type="region of interest" description="Disordered" evidence="1">
    <location>
        <begin position="21"/>
        <end position="41"/>
    </location>
</feature>
<reference evidence="4 5" key="1">
    <citation type="journal article" date="2016" name="Front. Microbiol.">
        <title>Genome and transcriptome sequences reveal the specific parasitism of the nematophagous Purpureocillium lilacinum 36-1.</title>
        <authorList>
            <person name="Xie J."/>
            <person name="Li S."/>
            <person name="Mo C."/>
            <person name="Xiao X."/>
            <person name="Peng D."/>
            <person name="Wang G."/>
            <person name="Xiao Y."/>
        </authorList>
    </citation>
    <scope>NUCLEOTIDE SEQUENCE [LARGE SCALE GENOMIC DNA]</scope>
    <source>
        <strain evidence="4 5">36-1</strain>
    </source>
</reference>
<feature type="domain" description="DUF2264" evidence="2">
    <location>
        <begin position="80"/>
        <end position="459"/>
    </location>
</feature>
<dbReference type="PANTHER" id="PTHR35339:SF2">
    <property type="entry name" value="DUF2264 DOMAIN-CONTAINING PROTEIN-RELATED"/>
    <property type="match status" value="1"/>
</dbReference>
<dbReference type="PANTHER" id="PTHR35339">
    <property type="entry name" value="LINALOOL DEHYDRATASE_ISOMERASE DOMAIN-CONTAINING PROTEIN"/>
    <property type="match status" value="1"/>
</dbReference>
<dbReference type="EMBL" id="LCWV01000022">
    <property type="protein sequence ID" value="PWI66754.1"/>
    <property type="molecule type" value="Genomic_DNA"/>
</dbReference>
<accession>A0A2U3DWZ7</accession>
<proteinExistence type="predicted"/>
<evidence type="ECO:0000259" key="2">
    <source>
        <dbReference type="Pfam" id="PF10022"/>
    </source>
</evidence>
<dbReference type="InterPro" id="IPR049237">
    <property type="entry name" value="DUF2264_C"/>
</dbReference>
<gene>
    <name evidence="4" type="ORF">PCL_04598</name>
</gene>
<protein>
    <recommendedName>
        <fullName evidence="6">DUF2264 domain-containing protein</fullName>
    </recommendedName>
</protein>
<evidence type="ECO:0000256" key="1">
    <source>
        <dbReference type="SAM" id="MobiDB-lite"/>
    </source>
</evidence>
<dbReference type="Pfam" id="PF20938">
    <property type="entry name" value="DUF2264_C"/>
    <property type="match status" value="1"/>
</dbReference>
<dbReference type="Pfam" id="PF10022">
    <property type="entry name" value="DUF2264"/>
    <property type="match status" value="1"/>
</dbReference>
<organism evidence="4 5">
    <name type="scientific">Purpureocillium lilacinum</name>
    <name type="common">Paecilomyces lilacinus</name>
    <dbReference type="NCBI Taxonomy" id="33203"/>
    <lineage>
        <taxon>Eukaryota</taxon>
        <taxon>Fungi</taxon>
        <taxon>Dikarya</taxon>
        <taxon>Ascomycota</taxon>
        <taxon>Pezizomycotina</taxon>
        <taxon>Sordariomycetes</taxon>
        <taxon>Hypocreomycetidae</taxon>
        <taxon>Hypocreales</taxon>
        <taxon>Ophiocordycipitaceae</taxon>
        <taxon>Purpureocillium</taxon>
    </lineage>
</organism>
<evidence type="ECO:0000313" key="5">
    <source>
        <dbReference type="Proteomes" id="UP000245956"/>
    </source>
</evidence>
<dbReference type="AlphaFoldDB" id="A0A2U3DWZ7"/>
<name>A0A2U3DWZ7_PURLI</name>
<dbReference type="InterPro" id="IPR016624">
    <property type="entry name" value="UCP014753"/>
</dbReference>
<evidence type="ECO:0008006" key="6">
    <source>
        <dbReference type="Google" id="ProtNLM"/>
    </source>
</evidence>
<evidence type="ECO:0000259" key="3">
    <source>
        <dbReference type="Pfam" id="PF20938"/>
    </source>
</evidence>
<dbReference type="InterPro" id="IPR049349">
    <property type="entry name" value="DUF2264_N"/>
</dbReference>
<dbReference type="PIRSF" id="PIRSF014753">
    <property type="entry name" value="UCP014753"/>
    <property type="match status" value="1"/>
</dbReference>
<dbReference type="Proteomes" id="UP000245956">
    <property type="component" value="Unassembled WGS sequence"/>
</dbReference>
<sequence length="779" mass="85789">MIALLRRGMWDVVKGATAGSTGTWAGGGAEAGPPAGDGQRGSDVLALNDGNSESRARVKPTLRNVTMPNLAGFSDNPLRTKHDVTRASEAFLHPLVPYFSKYHARVKIPVNSAAHFDDLAAQLEGYARPLWVVGALLSDPGVAQGIGARDSLLQPWIDGLQHGVDPSSPEFWGDIIDMDQRMVEAEIISFALLAAPAAFYDPLSDDCKKHLANWLYGLNGKQMPENNWRWFRVMSNLALIKVCGRPREELWPLMEKDFQTLDSFDIGDGWSADGPWRPVTENPEDEGSGSSAAYGRHADYYSGSFAIQFSQQLYSKLAADLDPGRAAQYRERARQFSRTFWRFFGCDGAGIPYGRSLTYRFAMSGFYAAFAFAGLCDDNDPLTSHGFVKGMLLRNLRWWANNSEDIFWPDGTLNIGFMYPNMYMAEPYNSPQSPYWALKSLIVAALPAEHAFWAAEELPHPLKASTDDRQPPVPGVELVKPARQILCNHERGSHHFLLSSGPFAVWPMKVPEAKYSKFAYSSSFGFSVPAGSTINQLAPDNTLALSLDDGDTWAVRWISIGETKPTELTVNGEVVPALVNRWRPWRKRTVEVETTLVAPCSQWPDWHVRVHRIRSVSSLRDCESITTVEGGFAIDGRRCSDGRSLWNGRSQGRSDTALSAYGITSGSEGAFETPTTAFVMSSAGASGIVDLSPPGPFESTAGEVMKTDPNTNLLTPRTLLPIIRKASGNFPSQEFVLATAVFAVTSKPGPRHEGLDGVDQRWTKAPKISWDQNRHFTLA</sequence>
<comment type="caution">
    <text evidence="4">The sequence shown here is derived from an EMBL/GenBank/DDBJ whole genome shotgun (WGS) entry which is preliminary data.</text>
</comment>
<feature type="domain" description="DUF2264" evidence="3">
    <location>
        <begin position="477"/>
        <end position="768"/>
    </location>
</feature>